<protein>
    <submittedName>
        <fullName evidence="2">Uncharacterized protein</fullName>
    </submittedName>
</protein>
<comment type="caution">
    <text evidence="2">The sequence shown here is derived from an EMBL/GenBank/DDBJ whole genome shotgun (WGS) entry which is preliminary data.</text>
</comment>
<evidence type="ECO:0000313" key="2">
    <source>
        <dbReference type="EMBL" id="KAJ7728298.1"/>
    </source>
</evidence>
<sequence length="169" mass="18320">MSSRASSSSESDSYSGDSRESFASSNDSLSSDSILITGPVLIRTMTASVPYICDEVPREDPKSKMPRYRRRSVILTEAQELHPPTLPPLTPVRACQALLRAAKNLVPRSRRTSVPLPLPINPNSLSIANIPVMVDTSPNAPPLPKGPAPTVSKPARRRFSLDSAVYPGW</sequence>
<reference evidence="2" key="1">
    <citation type="submission" date="2023-03" db="EMBL/GenBank/DDBJ databases">
        <title>Massive genome expansion in bonnet fungi (Mycena s.s.) driven by repeated elements and novel gene families across ecological guilds.</title>
        <authorList>
            <consortium name="Lawrence Berkeley National Laboratory"/>
            <person name="Harder C.B."/>
            <person name="Miyauchi S."/>
            <person name="Viragh M."/>
            <person name="Kuo A."/>
            <person name="Thoen E."/>
            <person name="Andreopoulos B."/>
            <person name="Lu D."/>
            <person name="Skrede I."/>
            <person name="Drula E."/>
            <person name="Henrissat B."/>
            <person name="Morin E."/>
            <person name="Kohler A."/>
            <person name="Barry K."/>
            <person name="LaButti K."/>
            <person name="Morin E."/>
            <person name="Salamov A."/>
            <person name="Lipzen A."/>
            <person name="Mereny Z."/>
            <person name="Hegedus B."/>
            <person name="Baldrian P."/>
            <person name="Stursova M."/>
            <person name="Weitz H."/>
            <person name="Taylor A."/>
            <person name="Grigoriev I.V."/>
            <person name="Nagy L.G."/>
            <person name="Martin F."/>
            <person name="Kauserud H."/>
        </authorList>
    </citation>
    <scope>NUCLEOTIDE SEQUENCE</scope>
    <source>
        <strain evidence="2">CBHHK188m</strain>
    </source>
</reference>
<dbReference type="Proteomes" id="UP001215280">
    <property type="component" value="Unassembled WGS sequence"/>
</dbReference>
<evidence type="ECO:0000256" key="1">
    <source>
        <dbReference type="SAM" id="MobiDB-lite"/>
    </source>
</evidence>
<dbReference type="AlphaFoldDB" id="A0AAD7HU72"/>
<name>A0AAD7HU72_9AGAR</name>
<feature type="region of interest" description="Disordered" evidence="1">
    <location>
        <begin position="1"/>
        <end position="31"/>
    </location>
</feature>
<evidence type="ECO:0000313" key="3">
    <source>
        <dbReference type="Proteomes" id="UP001215280"/>
    </source>
</evidence>
<proteinExistence type="predicted"/>
<keyword evidence="3" id="KW-1185">Reference proteome</keyword>
<dbReference type="EMBL" id="JARJLG010000206">
    <property type="protein sequence ID" value="KAJ7728298.1"/>
    <property type="molecule type" value="Genomic_DNA"/>
</dbReference>
<accession>A0AAD7HU72</accession>
<feature type="compositionally biased region" description="Low complexity" evidence="1">
    <location>
        <begin position="1"/>
        <end position="16"/>
    </location>
</feature>
<gene>
    <name evidence="2" type="ORF">DFH07DRAFT_969924</name>
</gene>
<organism evidence="2 3">
    <name type="scientific">Mycena maculata</name>
    <dbReference type="NCBI Taxonomy" id="230809"/>
    <lineage>
        <taxon>Eukaryota</taxon>
        <taxon>Fungi</taxon>
        <taxon>Dikarya</taxon>
        <taxon>Basidiomycota</taxon>
        <taxon>Agaricomycotina</taxon>
        <taxon>Agaricomycetes</taxon>
        <taxon>Agaricomycetidae</taxon>
        <taxon>Agaricales</taxon>
        <taxon>Marasmiineae</taxon>
        <taxon>Mycenaceae</taxon>
        <taxon>Mycena</taxon>
    </lineage>
</organism>